<name>A0A0N9I7W6_9PSEU</name>
<dbReference type="RefSeq" id="WP_054292627.1">
    <property type="nucleotide sequence ID" value="NZ_CP012752.1"/>
</dbReference>
<evidence type="ECO:0000313" key="1">
    <source>
        <dbReference type="EMBL" id="ALG10724.1"/>
    </source>
</evidence>
<dbReference type="OrthoDB" id="7859927at2"/>
<gene>
    <name evidence="1" type="ORF">AOZ06_30935</name>
</gene>
<dbReference type="STRING" id="860235.AOZ06_30935"/>
<protein>
    <submittedName>
        <fullName evidence="1">Uncharacterized protein</fullName>
    </submittedName>
</protein>
<dbReference type="Proteomes" id="UP000063699">
    <property type="component" value="Chromosome"/>
</dbReference>
<dbReference type="KEGG" id="kphy:AOZ06_30935"/>
<proteinExistence type="predicted"/>
<sequence>MISFTDLQDDAALMSLEYQLRLFDVVGLAAWKMNLDEARFELTSPDNVVTSCTDVQILGTSAPGPQSWLWVWADPSGYREDILRAANEARAFGERHGIPELTTPEVPFASLPGSPTDPVAAASLMMEATKAATGRYTGYAGEVGGGTRAGFLLDHPDFRLPEPEFPRFSRVLQQGTAELRFYNQRRGIVSYAQRRGYDIAHNGPVTRISCAAASANIRFDEQNRIVAMSINNESVRVPTQTNP</sequence>
<keyword evidence="2" id="KW-1185">Reference proteome</keyword>
<accession>A0A0N9I7W6</accession>
<dbReference type="AlphaFoldDB" id="A0A0N9I7W6"/>
<dbReference type="Pfam" id="PF21813">
    <property type="entry name" value="DUF6882"/>
    <property type="match status" value="1"/>
</dbReference>
<dbReference type="EMBL" id="CP012752">
    <property type="protein sequence ID" value="ALG10724.1"/>
    <property type="molecule type" value="Genomic_DNA"/>
</dbReference>
<evidence type="ECO:0000313" key="2">
    <source>
        <dbReference type="Proteomes" id="UP000063699"/>
    </source>
</evidence>
<reference evidence="1 2" key="1">
    <citation type="submission" date="2015-07" db="EMBL/GenBank/DDBJ databases">
        <title>Genome sequencing of Kibdelosporangium phytohabitans.</title>
        <authorList>
            <person name="Qin S."/>
            <person name="Xing K."/>
        </authorList>
    </citation>
    <scope>NUCLEOTIDE SEQUENCE [LARGE SCALE GENOMIC DNA]</scope>
    <source>
        <strain evidence="1 2">KLBMP1111</strain>
    </source>
</reference>
<organism evidence="1 2">
    <name type="scientific">Kibdelosporangium phytohabitans</name>
    <dbReference type="NCBI Taxonomy" id="860235"/>
    <lineage>
        <taxon>Bacteria</taxon>
        <taxon>Bacillati</taxon>
        <taxon>Actinomycetota</taxon>
        <taxon>Actinomycetes</taxon>
        <taxon>Pseudonocardiales</taxon>
        <taxon>Pseudonocardiaceae</taxon>
        <taxon>Kibdelosporangium</taxon>
    </lineage>
</organism>
<dbReference type="InterPro" id="IPR049249">
    <property type="entry name" value="DUF6882"/>
</dbReference>